<evidence type="ECO:0000313" key="2">
    <source>
        <dbReference type="EMBL" id="CAJ0583664.1"/>
    </source>
</evidence>
<dbReference type="InterPro" id="IPR051394">
    <property type="entry name" value="Glutamate_Synthase"/>
</dbReference>
<protein>
    <submittedName>
        <fullName evidence="2">Uncharacterized protein</fullName>
    </submittedName>
</protein>
<feature type="region of interest" description="Disordered" evidence="1">
    <location>
        <begin position="1"/>
        <end position="39"/>
    </location>
</feature>
<evidence type="ECO:0000313" key="3">
    <source>
        <dbReference type="Proteomes" id="UP001177023"/>
    </source>
</evidence>
<dbReference type="EMBL" id="CATQJA010002665">
    <property type="protein sequence ID" value="CAJ0583664.1"/>
    <property type="molecule type" value="Genomic_DNA"/>
</dbReference>
<gene>
    <name evidence="2" type="ORF">MSPICULIGERA_LOCUS21735</name>
</gene>
<keyword evidence="3" id="KW-1185">Reference proteome</keyword>
<name>A0AA36D9L8_9BILA</name>
<dbReference type="GO" id="GO:0051536">
    <property type="term" value="F:iron-sulfur cluster binding"/>
    <property type="evidence" value="ECO:0007669"/>
    <property type="project" value="InterPro"/>
</dbReference>
<dbReference type="AlphaFoldDB" id="A0AA36D9L8"/>
<accession>A0AA36D9L8</accession>
<feature type="non-terminal residue" evidence="2">
    <location>
        <position position="72"/>
    </location>
</feature>
<dbReference type="InterPro" id="IPR009051">
    <property type="entry name" value="Helical_ferredxn"/>
</dbReference>
<organism evidence="2 3">
    <name type="scientific">Mesorhabditis spiculigera</name>
    <dbReference type="NCBI Taxonomy" id="96644"/>
    <lineage>
        <taxon>Eukaryota</taxon>
        <taxon>Metazoa</taxon>
        <taxon>Ecdysozoa</taxon>
        <taxon>Nematoda</taxon>
        <taxon>Chromadorea</taxon>
        <taxon>Rhabditida</taxon>
        <taxon>Rhabditina</taxon>
        <taxon>Rhabditomorpha</taxon>
        <taxon>Rhabditoidea</taxon>
        <taxon>Rhabditidae</taxon>
        <taxon>Mesorhabditinae</taxon>
        <taxon>Mesorhabditis</taxon>
    </lineage>
</organism>
<proteinExistence type="predicted"/>
<comment type="caution">
    <text evidence="2">The sequence shown here is derived from an EMBL/GenBank/DDBJ whole genome shotgun (WGS) entry which is preliminary data.</text>
</comment>
<dbReference type="PANTHER" id="PTHR43100">
    <property type="entry name" value="GLUTAMATE SYNTHASE [NADPH] SMALL CHAIN"/>
    <property type="match status" value="1"/>
</dbReference>
<feature type="compositionally biased region" description="Polar residues" evidence="1">
    <location>
        <begin position="14"/>
        <end position="27"/>
    </location>
</feature>
<evidence type="ECO:0000256" key="1">
    <source>
        <dbReference type="SAM" id="MobiDB-lite"/>
    </source>
</evidence>
<reference evidence="2" key="1">
    <citation type="submission" date="2023-06" db="EMBL/GenBank/DDBJ databases">
        <authorList>
            <person name="Delattre M."/>
        </authorList>
    </citation>
    <scope>NUCLEOTIDE SEQUENCE</scope>
    <source>
        <strain evidence="2">AF72</strain>
    </source>
</reference>
<dbReference type="Proteomes" id="UP001177023">
    <property type="component" value="Unassembled WGS sequence"/>
</dbReference>
<dbReference type="Gene3D" id="1.10.1060.10">
    <property type="entry name" value="Alpha-helical ferredoxin"/>
    <property type="match status" value="1"/>
</dbReference>
<sequence length="72" mass="7521">MTMSSRRTGAKLLNSLQTNNYPDSTGRVSPAPGEGACTPSISSPAVTIKSIGYAIIDYGFMAELDTPNQAPT</sequence>